<accession>D2RXQ8</accession>
<gene>
    <name evidence="2" type="ordered locus">Htur_0847</name>
</gene>
<dbReference type="GeneID" id="8741430"/>
<dbReference type="KEGG" id="htu:Htur_0847"/>
<feature type="region of interest" description="Disordered" evidence="1">
    <location>
        <begin position="31"/>
        <end position="61"/>
    </location>
</feature>
<dbReference type="STRING" id="543526.Htur_0847"/>
<keyword evidence="3" id="KW-1185">Reference proteome</keyword>
<reference evidence="2 3" key="1">
    <citation type="journal article" date="2010" name="Stand. Genomic Sci.">
        <title>Complete genome sequence of Haloterrigena turkmenica type strain (4k).</title>
        <authorList>
            <person name="Saunders E."/>
            <person name="Tindall B.J."/>
            <person name="Fahnrich R."/>
            <person name="Lapidus A."/>
            <person name="Copeland A."/>
            <person name="Del Rio T.G."/>
            <person name="Lucas S."/>
            <person name="Chen F."/>
            <person name="Tice H."/>
            <person name="Cheng J.F."/>
            <person name="Han C."/>
            <person name="Detter J.C."/>
            <person name="Bruce D."/>
            <person name="Goodwin L."/>
            <person name="Chain P."/>
            <person name="Pitluck S."/>
            <person name="Pati A."/>
            <person name="Ivanova N."/>
            <person name="Mavromatis K."/>
            <person name="Chen A."/>
            <person name="Palaniappan K."/>
            <person name="Land M."/>
            <person name="Hauser L."/>
            <person name="Chang Y.J."/>
            <person name="Jeffries C.D."/>
            <person name="Brettin T."/>
            <person name="Rohde M."/>
            <person name="Goker M."/>
            <person name="Bristow J."/>
            <person name="Eisen J.A."/>
            <person name="Markowitz V."/>
            <person name="Hugenholtz P."/>
            <person name="Klenk H.P."/>
            <person name="Kyrpides N.C."/>
        </authorList>
    </citation>
    <scope>NUCLEOTIDE SEQUENCE [LARGE SCALE GENOMIC DNA]</scope>
    <source>
        <strain evidence="3">ATCC 51198 / DSM 5511 / JCM 9101 / NCIMB 13204 / VKM B-1734 / 4k</strain>
    </source>
</reference>
<evidence type="ECO:0000256" key="1">
    <source>
        <dbReference type="SAM" id="MobiDB-lite"/>
    </source>
</evidence>
<name>D2RXQ8_HALTV</name>
<evidence type="ECO:0000313" key="3">
    <source>
        <dbReference type="Proteomes" id="UP000001903"/>
    </source>
</evidence>
<dbReference type="AlphaFoldDB" id="D2RXQ8"/>
<dbReference type="PROSITE" id="PS51257">
    <property type="entry name" value="PROKAR_LIPOPROTEIN"/>
    <property type="match status" value="1"/>
</dbReference>
<sequence>MGKQGTQDDLRNVSRRRFVAALSVATGSALAGCSDGSVEGQSEPADPPEPGDRITGARRVGPRDVSDFGYKDLWGYRKRQAVETLLADPAVNDVASDWVASFEAYDPLTNDLDAISVQGTTGMSVDGGRESGEFEVTAEQRQVAYGLVDRHTEELLALHITDPIDVTWNRDYPDEEGRRRHEYVLDHDEVWQHLEGNDWYPMEKAAEIITAYGDYAHGEVSPSIYYVMQDGELNVVSTFINVAGDDIELLDVVLVEDFVEHPPQQLAREMNPGGETVLGSVPEPPTMQRPQITAPEGYHRTENVDEVIEDAGWSVEWSGPRTVGAEVSATYNGKPAFEYIAPVSTSTGYALPERNGRNTREFMFPDNEPVFSGELLYWDIHSNDFGGPGVLGTTEYPETPEHPRGFRLRTHFHTGAVPNARDFHSGHRFAPYNYYINYDFYEDGVFMPVWQRQGPGYVTEFQTYRDEKYGGPTIFYVSKWVTRPTPGTTDGIETQVFDGSEWTTPETEFYLEGDDETLVRFRNPDGPESITLALDDLKEVVVVRPKEGEIGEAIRALDPEAEFEFYHPAQYVDDEPIQGEEVFAWLLMEGRPDEVPHPSGITTYTRLGEFTLRGY</sequence>
<protein>
    <submittedName>
        <fullName evidence="2">Uncharacterized protein</fullName>
    </submittedName>
</protein>
<evidence type="ECO:0000313" key="2">
    <source>
        <dbReference type="EMBL" id="ADB59742.1"/>
    </source>
</evidence>
<proteinExistence type="predicted"/>
<dbReference type="RefSeq" id="WP_012942058.1">
    <property type="nucleotide sequence ID" value="NC_013743.1"/>
</dbReference>
<dbReference type="HOGENOM" id="CLU_423692_0_0_2"/>
<dbReference type="EMBL" id="CP001860">
    <property type="protein sequence ID" value="ADB59742.1"/>
    <property type="molecule type" value="Genomic_DNA"/>
</dbReference>
<dbReference type="eggNOG" id="arCOG07538">
    <property type="taxonomic scope" value="Archaea"/>
</dbReference>
<organism evidence="2 3">
    <name type="scientific">Haloterrigena turkmenica (strain ATCC 51198 / DSM 5511 / JCM 9101 / NCIMB 13204 / VKM B-1734 / 4k)</name>
    <name type="common">Halococcus turkmenicus</name>
    <dbReference type="NCBI Taxonomy" id="543526"/>
    <lineage>
        <taxon>Archaea</taxon>
        <taxon>Methanobacteriati</taxon>
        <taxon>Methanobacteriota</taxon>
        <taxon>Stenosarchaea group</taxon>
        <taxon>Halobacteria</taxon>
        <taxon>Halobacteriales</taxon>
        <taxon>Natrialbaceae</taxon>
        <taxon>Haloterrigena</taxon>
    </lineage>
</organism>
<dbReference type="Proteomes" id="UP000001903">
    <property type="component" value="Chromosome"/>
</dbReference>